<protein>
    <recommendedName>
        <fullName evidence="1">FBD domain-containing protein</fullName>
    </recommendedName>
</protein>
<accession>A0AAE1SKI1</accession>
<dbReference type="Pfam" id="PF08387">
    <property type="entry name" value="FBD"/>
    <property type="match status" value="1"/>
</dbReference>
<dbReference type="Proteomes" id="UP001291623">
    <property type="component" value="Unassembled WGS sequence"/>
</dbReference>
<keyword evidence="3" id="KW-1185">Reference proteome</keyword>
<evidence type="ECO:0000259" key="1">
    <source>
        <dbReference type="Pfam" id="PF08387"/>
    </source>
</evidence>
<dbReference type="EMBL" id="JAVYJV010000005">
    <property type="protein sequence ID" value="KAK4371326.1"/>
    <property type="molecule type" value="Genomic_DNA"/>
</dbReference>
<evidence type="ECO:0000313" key="3">
    <source>
        <dbReference type="Proteomes" id="UP001291623"/>
    </source>
</evidence>
<organism evidence="2 3">
    <name type="scientific">Anisodus tanguticus</name>
    <dbReference type="NCBI Taxonomy" id="243964"/>
    <lineage>
        <taxon>Eukaryota</taxon>
        <taxon>Viridiplantae</taxon>
        <taxon>Streptophyta</taxon>
        <taxon>Embryophyta</taxon>
        <taxon>Tracheophyta</taxon>
        <taxon>Spermatophyta</taxon>
        <taxon>Magnoliopsida</taxon>
        <taxon>eudicotyledons</taxon>
        <taxon>Gunneridae</taxon>
        <taxon>Pentapetalae</taxon>
        <taxon>asterids</taxon>
        <taxon>lamiids</taxon>
        <taxon>Solanales</taxon>
        <taxon>Solanaceae</taxon>
        <taxon>Solanoideae</taxon>
        <taxon>Hyoscyameae</taxon>
        <taxon>Anisodus</taxon>
    </lineage>
</organism>
<sequence length="132" mass="15546">MPYMFGDFARDLPAQVKSLRVRIGHSEVNCFQREMEIFKNLRQLHLLTKIRWSEGSGGPLISPTCHTELKEVAFDGFHGTSEEIEFALYILRSAMVLERMFLSQRFRCYSGFGKWKNMFVTFDERRKTAIQR</sequence>
<proteinExistence type="predicted"/>
<gene>
    <name evidence="2" type="ORF">RND71_010801</name>
</gene>
<comment type="caution">
    <text evidence="2">The sequence shown here is derived from an EMBL/GenBank/DDBJ whole genome shotgun (WGS) entry which is preliminary data.</text>
</comment>
<reference evidence="2" key="1">
    <citation type="submission" date="2023-12" db="EMBL/GenBank/DDBJ databases">
        <title>Genome assembly of Anisodus tanguticus.</title>
        <authorList>
            <person name="Wang Y.-J."/>
        </authorList>
    </citation>
    <scope>NUCLEOTIDE SEQUENCE</scope>
    <source>
        <strain evidence="2">KB-2021</strain>
        <tissue evidence="2">Leaf</tissue>
    </source>
</reference>
<dbReference type="InterPro" id="IPR006566">
    <property type="entry name" value="FBD"/>
</dbReference>
<name>A0AAE1SKI1_9SOLA</name>
<evidence type="ECO:0000313" key="2">
    <source>
        <dbReference type="EMBL" id="KAK4371326.1"/>
    </source>
</evidence>
<dbReference type="AlphaFoldDB" id="A0AAE1SKI1"/>
<feature type="domain" description="FBD" evidence="1">
    <location>
        <begin position="67"/>
        <end position="100"/>
    </location>
</feature>